<evidence type="ECO:0000256" key="12">
    <source>
        <dbReference type="ARBA" id="ARBA00031636"/>
    </source>
</evidence>
<evidence type="ECO:0000256" key="4">
    <source>
        <dbReference type="ARBA" id="ARBA00020268"/>
    </source>
</evidence>
<feature type="transmembrane region" description="Helical" evidence="13">
    <location>
        <begin position="51"/>
        <end position="72"/>
    </location>
</feature>
<evidence type="ECO:0000256" key="10">
    <source>
        <dbReference type="ARBA" id="ARBA00023065"/>
    </source>
</evidence>
<dbReference type="GO" id="GO:0015297">
    <property type="term" value="F:antiporter activity"/>
    <property type="evidence" value="ECO:0007669"/>
    <property type="project" value="UniProtKB-KW"/>
</dbReference>
<sequence>MYTRKDLLRLFIPALMEQLLSTAIGVVNTMMVSGLGAFAVSAVGIVDSINIVAMNVFMAVSTGATVVISQHLGADNRKAASRTAAQSVSSVVLLSALTGLGLYLFGEQIINILFGNAEQIVKSAAKTYLICSAVSYPFLGMFNVFTGILRANNNFRASMIAAVASNIVNVLVGAVCIFYLKLGVLGAGIGMISARFFGALILMHPLFTDNRINISKQSYRITLNILKPVLYIGVPAGLDSLIFNGGKLLVQTFITSLGTAALAANTIAGSMNNIINIPGNAVAIVSVSVIGYYAGAGLHEDLRKMIKKLTLYAMILLGGVSLAFFPFVESFLKLYTPPDDVLKMALHVTYLTLICIPVFWPAGFIVSACLRSTGDSVFVTMVSISSMWLVRVFGGYVLVRYTALGLMGIWIAWCFDWVTRGVPYCGRVLSRRYEKHLPHIET</sequence>
<feature type="transmembrane region" description="Helical" evidence="13">
    <location>
        <begin position="186"/>
        <end position="207"/>
    </location>
</feature>
<feature type="transmembrane region" description="Helical" evidence="13">
    <location>
        <begin position="274"/>
        <end position="297"/>
    </location>
</feature>
<keyword evidence="5" id="KW-0813">Transport</keyword>
<feature type="transmembrane region" description="Helical" evidence="13">
    <location>
        <begin position="20"/>
        <end position="45"/>
    </location>
</feature>
<comment type="caution">
    <text evidence="14">The sequence shown here is derived from an EMBL/GenBank/DDBJ whole genome shotgun (WGS) entry which is preliminary data.</text>
</comment>
<evidence type="ECO:0000256" key="6">
    <source>
        <dbReference type="ARBA" id="ARBA00022449"/>
    </source>
</evidence>
<feature type="transmembrane region" description="Helical" evidence="13">
    <location>
        <begin position="309"/>
        <end position="328"/>
    </location>
</feature>
<keyword evidence="8 13" id="KW-0812">Transmembrane</keyword>
<dbReference type="EMBL" id="QKMR01000006">
    <property type="protein sequence ID" value="PYG88398.1"/>
    <property type="molecule type" value="Genomic_DNA"/>
</dbReference>
<accession>A0A318XL95</accession>
<dbReference type="GO" id="GO:0005886">
    <property type="term" value="C:plasma membrane"/>
    <property type="evidence" value="ECO:0007669"/>
    <property type="project" value="UniProtKB-SubCell"/>
</dbReference>
<keyword evidence="9 13" id="KW-1133">Transmembrane helix</keyword>
<dbReference type="PANTHER" id="PTHR43298">
    <property type="entry name" value="MULTIDRUG RESISTANCE PROTEIN NORM-RELATED"/>
    <property type="match status" value="1"/>
</dbReference>
<keyword evidence="10" id="KW-0406">Ion transport</keyword>
<evidence type="ECO:0000256" key="3">
    <source>
        <dbReference type="ARBA" id="ARBA00010199"/>
    </source>
</evidence>
<name>A0A318XL95_9FIRM</name>
<dbReference type="RefSeq" id="WP_242981168.1">
    <property type="nucleotide sequence ID" value="NZ_QKMR01000006.1"/>
</dbReference>
<dbReference type="InterPro" id="IPR002528">
    <property type="entry name" value="MATE_fam"/>
</dbReference>
<evidence type="ECO:0000256" key="7">
    <source>
        <dbReference type="ARBA" id="ARBA00022475"/>
    </source>
</evidence>
<dbReference type="Pfam" id="PF01554">
    <property type="entry name" value="MatE"/>
    <property type="match status" value="2"/>
</dbReference>
<evidence type="ECO:0000313" key="14">
    <source>
        <dbReference type="EMBL" id="PYG88398.1"/>
    </source>
</evidence>
<feature type="transmembrane region" description="Helical" evidence="13">
    <location>
        <begin position="248"/>
        <end position="268"/>
    </location>
</feature>
<keyword evidence="11 13" id="KW-0472">Membrane</keyword>
<keyword evidence="7" id="KW-1003">Cell membrane</keyword>
<proteinExistence type="inferred from homology"/>
<dbReference type="GO" id="GO:0042910">
    <property type="term" value="F:xenobiotic transmembrane transporter activity"/>
    <property type="evidence" value="ECO:0007669"/>
    <property type="project" value="InterPro"/>
</dbReference>
<comment type="subcellular location">
    <subcellularLocation>
        <location evidence="2">Cell membrane</location>
        <topology evidence="2">Multi-pass membrane protein</topology>
    </subcellularLocation>
</comment>
<organism evidence="14 15">
    <name type="scientific">Ruminiclostridium sufflavum DSM 19573</name>
    <dbReference type="NCBI Taxonomy" id="1121337"/>
    <lineage>
        <taxon>Bacteria</taxon>
        <taxon>Bacillati</taxon>
        <taxon>Bacillota</taxon>
        <taxon>Clostridia</taxon>
        <taxon>Eubacteriales</taxon>
        <taxon>Oscillospiraceae</taxon>
        <taxon>Ruminiclostridium</taxon>
    </lineage>
</organism>
<keyword evidence="15" id="KW-1185">Reference proteome</keyword>
<reference evidence="14 15" key="1">
    <citation type="submission" date="2018-06" db="EMBL/GenBank/DDBJ databases">
        <title>Genomic Encyclopedia of Type Strains, Phase I: the one thousand microbial genomes (KMG-I) project.</title>
        <authorList>
            <person name="Kyrpides N."/>
        </authorList>
    </citation>
    <scope>NUCLEOTIDE SEQUENCE [LARGE SCALE GENOMIC DNA]</scope>
    <source>
        <strain evidence="14 15">DSM 19573</strain>
    </source>
</reference>
<feature type="transmembrane region" description="Helical" evidence="13">
    <location>
        <begin position="125"/>
        <end position="145"/>
    </location>
</feature>
<dbReference type="CDD" id="cd13137">
    <property type="entry name" value="MATE_NorM_like"/>
    <property type="match status" value="1"/>
</dbReference>
<dbReference type="InterPro" id="IPR050222">
    <property type="entry name" value="MATE_MdtK"/>
</dbReference>
<comment type="similarity">
    <text evidence="3">Belongs to the multi antimicrobial extrusion (MATE) (TC 2.A.66.1) family.</text>
</comment>
<feature type="transmembrane region" description="Helical" evidence="13">
    <location>
        <begin position="84"/>
        <end position="105"/>
    </location>
</feature>
<evidence type="ECO:0000256" key="1">
    <source>
        <dbReference type="ARBA" id="ARBA00003408"/>
    </source>
</evidence>
<dbReference type="Proteomes" id="UP000248132">
    <property type="component" value="Unassembled WGS sequence"/>
</dbReference>
<evidence type="ECO:0000313" key="15">
    <source>
        <dbReference type="Proteomes" id="UP000248132"/>
    </source>
</evidence>
<dbReference type="PANTHER" id="PTHR43298:SF2">
    <property type="entry name" value="FMN_FAD EXPORTER YEEO-RELATED"/>
    <property type="match status" value="1"/>
</dbReference>
<evidence type="ECO:0000256" key="5">
    <source>
        <dbReference type="ARBA" id="ARBA00022448"/>
    </source>
</evidence>
<dbReference type="InterPro" id="IPR048279">
    <property type="entry name" value="MdtK-like"/>
</dbReference>
<protein>
    <recommendedName>
        <fullName evidence="4">Probable multidrug resistance protein NorM</fullName>
    </recommendedName>
    <alternativeName>
        <fullName evidence="12">Multidrug-efflux transporter</fullName>
    </alternativeName>
</protein>
<comment type="function">
    <text evidence="1">Multidrug efflux pump.</text>
</comment>
<dbReference type="AlphaFoldDB" id="A0A318XL95"/>
<dbReference type="PIRSF" id="PIRSF006603">
    <property type="entry name" value="DinF"/>
    <property type="match status" value="1"/>
</dbReference>
<evidence type="ECO:0000256" key="11">
    <source>
        <dbReference type="ARBA" id="ARBA00023136"/>
    </source>
</evidence>
<dbReference type="GO" id="GO:0006811">
    <property type="term" value="P:monoatomic ion transport"/>
    <property type="evidence" value="ECO:0007669"/>
    <property type="project" value="UniProtKB-KW"/>
</dbReference>
<evidence type="ECO:0000256" key="2">
    <source>
        <dbReference type="ARBA" id="ARBA00004651"/>
    </source>
</evidence>
<evidence type="ECO:0000256" key="8">
    <source>
        <dbReference type="ARBA" id="ARBA00022692"/>
    </source>
</evidence>
<evidence type="ECO:0000256" key="13">
    <source>
        <dbReference type="SAM" id="Phobius"/>
    </source>
</evidence>
<feature type="transmembrane region" description="Helical" evidence="13">
    <location>
        <begin position="157"/>
        <end position="180"/>
    </location>
</feature>
<keyword evidence="6" id="KW-0050">Antiport</keyword>
<dbReference type="NCBIfam" id="TIGR00797">
    <property type="entry name" value="matE"/>
    <property type="match status" value="1"/>
</dbReference>
<feature type="transmembrane region" description="Helical" evidence="13">
    <location>
        <begin position="348"/>
        <end position="370"/>
    </location>
</feature>
<gene>
    <name evidence="14" type="ORF">LY28_01246</name>
</gene>
<evidence type="ECO:0000256" key="9">
    <source>
        <dbReference type="ARBA" id="ARBA00022989"/>
    </source>
</evidence>